<evidence type="ECO:0000313" key="2">
    <source>
        <dbReference type="Proteomes" id="UP000500857"/>
    </source>
</evidence>
<keyword evidence="2" id="KW-1185">Reference proteome</keyword>
<dbReference type="EMBL" id="CP051167">
    <property type="protein sequence ID" value="QIZ72743.1"/>
    <property type="molecule type" value="Genomic_DNA"/>
</dbReference>
<organism evidence="1 2">
    <name type="scientific">Oxynema aestuarii AP17</name>
    <dbReference type="NCBI Taxonomy" id="2064643"/>
    <lineage>
        <taxon>Bacteria</taxon>
        <taxon>Bacillati</taxon>
        <taxon>Cyanobacteriota</taxon>
        <taxon>Cyanophyceae</taxon>
        <taxon>Oscillatoriophycideae</taxon>
        <taxon>Oscillatoriales</taxon>
        <taxon>Oscillatoriaceae</taxon>
        <taxon>Oxynema</taxon>
        <taxon>Oxynema aestuarii</taxon>
    </lineage>
</organism>
<gene>
    <name evidence="1" type="ORF">HCG48_20870</name>
</gene>
<dbReference type="KEGG" id="oxy:HCG48_20870"/>
<name>A0A6H1U3Y8_9CYAN</name>
<dbReference type="Proteomes" id="UP000500857">
    <property type="component" value="Chromosome"/>
</dbReference>
<dbReference type="AlphaFoldDB" id="A0A6H1U3Y8"/>
<dbReference type="RefSeq" id="WP_168570890.1">
    <property type="nucleotide sequence ID" value="NZ_CP051167.1"/>
</dbReference>
<sequence length="65" mass="7004">MRGNSLKDDRAIPVASNDRAIAFSPRSALSTVAVGNSLNRAWDPNPVSVSLVDRDRRSAPELAIE</sequence>
<proteinExistence type="predicted"/>
<reference evidence="1 2" key="1">
    <citation type="submission" date="2020-04" db="EMBL/GenBank/DDBJ databases">
        <authorList>
            <person name="Basu S."/>
            <person name="Maruthanayagam V."/>
            <person name="Chakraborty S."/>
            <person name="Pramanik A."/>
            <person name="Mukherjee J."/>
            <person name="Brink B."/>
        </authorList>
    </citation>
    <scope>NUCLEOTIDE SEQUENCE [LARGE SCALE GENOMIC DNA]</scope>
    <source>
        <strain evidence="1 2">AP17</strain>
    </source>
</reference>
<accession>A0A6H1U3Y8</accession>
<protein>
    <submittedName>
        <fullName evidence="1">Uncharacterized protein</fullName>
    </submittedName>
</protein>
<evidence type="ECO:0000313" key="1">
    <source>
        <dbReference type="EMBL" id="QIZ72743.1"/>
    </source>
</evidence>